<dbReference type="SMART" id="SM00906">
    <property type="entry name" value="Fungal_trans"/>
    <property type="match status" value="1"/>
</dbReference>
<reference evidence="8" key="2">
    <citation type="submission" date="2021-01" db="EMBL/GenBank/DDBJ databases">
        <authorList>
            <person name="Schikora-Tamarit M.A."/>
        </authorList>
    </citation>
    <scope>NUCLEOTIDE SEQUENCE</scope>
    <source>
        <strain evidence="8">CBS2887</strain>
    </source>
</reference>
<feature type="compositionally biased region" description="Polar residues" evidence="6">
    <location>
        <begin position="543"/>
        <end position="552"/>
    </location>
</feature>
<organism evidence="8 9">
    <name type="scientific">Wickerhamomyces pijperi</name>
    <name type="common">Yeast</name>
    <name type="synonym">Pichia pijperi</name>
    <dbReference type="NCBI Taxonomy" id="599730"/>
    <lineage>
        <taxon>Eukaryota</taxon>
        <taxon>Fungi</taxon>
        <taxon>Dikarya</taxon>
        <taxon>Ascomycota</taxon>
        <taxon>Saccharomycotina</taxon>
        <taxon>Saccharomycetes</taxon>
        <taxon>Phaffomycetales</taxon>
        <taxon>Wickerhamomycetaceae</taxon>
        <taxon>Wickerhamomyces</taxon>
    </lineage>
</organism>
<accession>A0A9P8QD49</accession>
<dbReference type="CDD" id="cd12148">
    <property type="entry name" value="fungal_TF_MHR"/>
    <property type="match status" value="1"/>
</dbReference>
<dbReference type="GO" id="GO:0003677">
    <property type="term" value="F:DNA binding"/>
    <property type="evidence" value="ECO:0007669"/>
    <property type="project" value="UniProtKB-KW"/>
</dbReference>
<keyword evidence="2" id="KW-0805">Transcription regulation</keyword>
<dbReference type="PANTHER" id="PTHR47171:SF3">
    <property type="entry name" value="FARA-RELATED"/>
    <property type="match status" value="1"/>
</dbReference>
<feature type="compositionally biased region" description="Polar residues" evidence="6">
    <location>
        <begin position="862"/>
        <end position="875"/>
    </location>
</feature>
<evidence type="ECO:0000256" key="3">
    <source>
        <dbReference type="ARBA" id="ARBA00023125"/>
    </source>
</evidence>
<dbReference type="OrthoDB" id="5121955at2759"/>
<keyword evidence="9" id="KW-1185">Reference proteome</keyword>
<keyword evidence="3" id="KW-0238">DNA-binding</keyword>
<evidence type="ECO:0000313" key="9">
    <source>
        <dbReference type="Proteomes" id="UP000774326"/>
    </source>
</evidence>
<evidence type="ECO:0000256" key="4">
    <source>
        <dbReference type="ARBA" id="ARBA00023163"/>
    </source>
</evidence>
<evidence type="ECO:0000256" key="1">
    <source>
        <dbReference type="ARBA" id="ARBA00022833"/>
    </source>
</evidence>
<gene>
    <name evidence="8" type="ORF">WICPIJ_001664</name>
</gene>
<feature type="compositionally biased region" description="Polar residues" evidence="6">
    <location>
        <begin position="19"/>
        <end position="36"/>
    </location>
</feature>
<feature type="compositionally biased region" description="Polar residues" evidence="6">
    <location>
        <begin position="570"/>
        <end position="593"/>
    </location>
</feature>
<feature type="region of interest" description="Disordered" evidence="6">
    <location>
        <begin position="570"/>
        <end position="643"/>
    </location>
</feature>
<dbReference type="InterPro" id="IPR007219">
    <property type="entry name" value="XnlR_reg_dom"/>
</dbReference>
<proteinExistence type="predicted"/>
<comment type="caution">
    <text evidence="8">The sequence shown here is derived from an EMBL/GenBank/DDBJ whole genome shotgun (WGS) entry which is preliminary data.</text>
</comment>
<feature type="compositionally biased region" description="Low complexity" evidence="6">
    <location>
        <begin position="731"/>
        <end position="759"/>
    </location>
</feature>
<dbReference type="GO" id="GO:0006351">
    <property type="term" value="P:DNA-templated transcription"/>
    <property type="evidence" value="ECO:0007669"/>
    <property type="project" value="InterPro"/>
</dbReference>
<evidence type="ECO:0000256" key="5">
    <source>
        <dbReference type="ARBA" id="ARBA00023242"/>
    </source>
</evidence>
<evidence type="ECO:0000259" key="7">
    <source>
        <dbReference type="SMART" id="SM00906"/>
    </source>
</evidence>
<sequence length="911" mass="102903">RFPEPKERKNAKTPLHANAASNSKTISNNGSTSSRPTEPRKKDPVAAISARTFNIDSTEQKDAFDAMRFFGPSSSVFYILQDKTQDDPYVTLRDSLPPAVTDIMDTAKQGLDATQVEMLKIRGAFRIPEKGLCDDLIRTYFEEIYPVEPLVNKENFMRSYEDGSISLLLLHSVLLAASCVSKNEDLFDKDGSKFNSCSTFFKRAKSVYDSGHETDPIIVIQSLVLFLGYWDGFDDVMSNSYYWTRVAISIAQGFGFHREIDPEVSSLSVGELKTAKLLFWYLYVRDIFTSVGYGRPAMINLDNCDVRMPTKEDFPPDIPELNTKAFVEMLKLSELASIVFNEQYSVRAERLNRKGDSLAINHCDMLMSSWRNSLEPELEYSPQKDMPYAVCVLNLAYYYNVCLVHRALLSKPKMVNGHPYPSEGIVFKASRIIADICAILIKRDELKYCAMYMVSIVFNACTTFVIYKDYGNPVTLASSKTGYDCCFEALRLLGEKYRIAEFMRQCLIKIEKDPNAKKRLLRVLKSQGDGTKKRKKQTETETYDQTPTEGSTAQFQSLANMKRAAKNDFQNSRFSPISSDTGSTGTLSNQSSPIAGKHPLPLREDAGVRSLKRSKPAPGVEKISQLRPPSQSSFNSDSLQSDPLTLQANTSTQAQANQPDIEFPDFYLFTHNLTSTNNQNFDPSELFPNYNQSDLYPTIQTAEQARPISQQLPIVQAPPVPDPTHISFLLHQDPPQHQTMPPPQQQQQQQHQPYMQHHPTNSRDQHQQHQSWQQGQTAPPPPPPHYDMIMDPNINLQELQMNLAASHRMMGFHDQPGSVNQQMQNVQQHQTMFPPPPPPQSQHQQTAPPPAQHHQHHHNGYNHLSGQQVNHNGHNQLPLPPGPQGPPGAPGQLHDQSGMKRSYLPTRDLYR</sequence>
<feature type="compositionally biased region" description="Low complexity" evidence="6">
    <location>
        <begin position="628"/>
        <end position="643"/>
    </location>
</feature>
<feature type="region of interest" description="Disordered" evidence="6">
    <location>
        <begin position="1"/>
        <end position="44"/>
    </location>
</feature>
<protein>
    <recommendedName>
        <fullName evidence="7">Xylanolytic transcriptional activator regulatory domain-containing protein</fullName>
    </recommendedName>
</protein>
<feature type="region of interest" description="Disordered" evidence="6">
    <location>
        <begin position="811"/>
        <end position="911"/>
    </location>
</feature>
<feature type="non-terminal residue" evidence="8">
    <location>
        <position position="1"/>
    </location>
</feature>
<evidence type="ECO:0000313" key="8">
    <source>
        <dbReference type="EMBL" id="KAH3687387.1"/>
    </source>
</evidence>
<dbReference type="EMBL" id="JAEUBG010000861">
    <property type="protein sequence ID" value="KAH3687387.1"/>
    <property type="molecule type" value="Genomic_DNA"/>
</dbReference>
<feature type="region of interest" description="Disordered" evidence="6">
    <location>
        <begin position="715"/>
        <end position="790"/>
    </location>
</feature>
<keyword evidence="4" id="KW-0804">Transcription</keyword>
<dbReference type="Pfam" id="PF04082">
    <property type="entry name" value="Fungal_trans"/>
    <property type="match status" value="1"/>
</dbReference>
<reference evidence="8" key="1">
    <citation type="journal article" date="2021" name="Open Biol.">
        <title>Shared evolutionary footprints suggest mitochondrial oxidative damage underlies multiple complex I losses in fungi.</title>
        <authorList>
            <person name="Schikora-Tamarit M.A."/>
            <person name="Marcet-Houben M."/>
            <person name="Nosek J."/>
            <person name="Gabaldon T."/>
        </authorList>
    </citation>
    <scope>NUCLEOTIDE SEQUENCE</scope>
    <source>
        <strain evidence="8">CBS2887</strain>
    </source>
</reference>
<feature type="compositionally biased region" description="Basic and acidic residues" evidence="6">
    <location>
        <begin position="1"/>
        <end position="10"/>
    </location>
</feature>
<keyword evidence="5" id="KW-0539">Nucleus</keyword>
<keyword evidence="1" id="KW-0862">Zinc</keyword>
<dbReference type="AlphaFoldDB" id="A0A9P8QD49"/>
<feature type="compositionally biased region" description="Pro residues" evidence="6">
    <location>
        <begin position="878"/>
        <end position="889"/>
    </location>
</feature>
<dbReference type="GO" id="GO:0008270">
    <property type="term" value="F:zinc ion binding"/>
    <property type="evidence" value="ECO:0007669"/>
    <property type="project" value="InterPro"/>
</dbReference>
<dbReference type="PANTHER" id="PTHR47171">
    <property type="entry name" value="FARA-RELATED"/>
    <property type="match status" value="1"/>
</dbReference>
<name>A0A9P8QD49_WICPI</name>
<feature type="region of interest" description="Disordered" evidence="6">
    <location>
        <begin position="527"/>
        <end position="552"/>
    </location>
</feature>
<evidence type="ECO:0000256" key="2">
    <source>
        <dbReference type="ARBA" id="ARBA00023015"/>
    </source>
</evidence>
<dbReference type="Proteomes" id="UP000774326">
    <property type="component" value="Unassembled WGS sequence"/>
</dbReference>
<evidence type="ECO:0000256" key="6">
    <source>
        <dbReference type="SAM" id="MobiDB-lite"/>
    </source>
</evidence>
<feature type="compositionally biased region" description="Low complexity" evidence="6">
    <location>
        <begin position="819"/>
        <end position="832"/>
    </location>
</feature>
<dbReference type="InterPro" id="IPR052073">
    <property type="entry name" value="Amide_Lactam_Regulators"/>
</dbReference>
<feature type="domain" description="Xylanolytic transcriptional activator regulatory" evidence="7">
    <location>
        <begin position="240"/>
        <end position="315"/>
    </location>
</feature>